<dbReference type="InterPro" id="IPR029479">
    <property type="entry name" value="Nitroreductase"/>
</dbReference>
<feature type="domain" description="Nitroreductase" evidence="1">
    <location>
        <begin position="10"/>
        <end position="36"/>
    </location>
</feature>
<dbReference type="SUPFAM" id="SSF55469">
    <property type="entry name" value="FMN-dependent nitroreductase-like"/>
    <property type="match status" value="1"/>
</dbReference>
<reference evidence="2 3" key="1">
    <citation type="submission" date="2019-10" db="EMBL/GenBank/DDBJ databases">
        <title>Two novel species isolated from a subtropical stream in China.</title>
        <authorList>
            <person name="Lu H."/>
        </authorList>
    </citation>
    <scope>NUCLEOTIDE SEQUENCE [LARGE SCALE GENOMIC DNA]</scope>
    <source>
        <strain evidence="2 3">FT29W</strain>
    </source>
</reference>
<name>A0A6A7NCY7_9BURK</name>
<dbReference type="Gene3D" id="3.40.109.10">
    <property type="entry name" value="NADH Oxidase"/>
    <property type="match status" value="2"/>
</dbReference>
<dbReference type="Proteomes" id="UP000440498">
    <property type="component" value="Unassembled WGS sequence"/>
</dbReference>
<dbReference type="AlphaFoldDB" id="A0A6A7NCY7"/>
<protein>
    <submittedName>
        <fullName evidence="2">Molybdopterin biosynthesis protein MoeY</fullName>
    </submittedName>
</protein>
<evidence type="ECO:0000259" key="1">
    <source>
        <dbReference type="Pfam" id="PF00881"/>
    </source>
</evidence>
<accession>A0A6A7NCY7</accession>
<evidence type="ECO:0000313" key="3">
    <source>
        <dbReference type="Proteomes" id="UP000440498"/>
    </source>
</evidence>
<dbReference type="Pfam" id="PF00881">
    <property type="entry name" value="Nitroreductase"/>
    <property type="match status" value="1"/>
</dbReference>
<evidence type="ECO:0000313" key="2">
    <source>
        <dbReference type="EMBL" id="MQA42572.1"/>
    </source>
</evidence>
<dbReference type="RefSeq" id="WP_152841659.1">
    <property type="nucleotide sequence ID" value="NZ_WHUG01000022.1"/>
</dbReference>
<dbReference type="InterPro" id="IPR000415">
    <property type="entry name" value="Nitroreductase-like"/>
</dbReference>
<sequence length="366" mass="41060">MSKMEQHLDATLEQILELARWAPSGDNTQPWRFEILDARRLVVHGHDTRDHCVYDLDGHPSQLSLGALLETMAIAASAHQLELRAMRHVEAPDHRPTLSVEFVPAPQLEPDPLADFILPRSVQRRPLSRRPLTPAERAALTSALPDGYQVHWLEGAQRLAAARLMFRNAKLRLTMPEAWQVHKSVIEWNARYSEDRIPDQALGVDAATARLMRWVMQRWQRVAFFNTWLAGTLAPRLQMDLIPGLACAAHFVLTAPRKPQRVDDYLAAGRAMQRFWLTATAQGLQLQPELTPLIFARYVREGRVFSATPGMQQRAEELSRQGARLTGQAVWETAVFMGRIGAGPAASARSLRMPLRALLVGAGGRP</sequence>
<organism evidence="2 3">
    <name type="scientific">Rugamonas aquatica</name>
    <dbReference type="NCBI Taxonomy" id="2743357"/>
    <lineage>
        <taxon>Bacteria</taxon>
        <taxon>Pseudomonadati</taxon>
        <taxon>Pseudomonadota</taxon>
        <taxon>Betaproteobacteria</taxon>
        <taxon>Burkholderiales</taxon>
        <taxon>Oxalobacteraceae</taxon>
        <taxon>Telluria group</taxon>
        <taxon>Rugamonas</taxon>
    </lineage>
</organism>
<comment type="caution">
    <text evidence="2">The sequence shown here is derived from an EMBL/GenBank/DDBJ whole genome shotgun (WGS) entry which is preliminary data.</text>
</comment>
<keyword evidence="3" id="KW-1185">Reference proteome</keyword>
<dbReference type="EMBL" id="WHUG01000022">
    <property type="protein sequence ID" value="MQA42572.1"/>
    <property type="molecule type" value="Genomic_DNA"/>
</dbReference>
<gene>
    <name evidence="2" type="ORF">GEV02_31010</name>
</gene>
<dbReference type="GO" id="GO:0016491">
    <property type="term" value="F:oxidoreductase activity"/>
    <property type="evidence" value="ECO:0007669"/>
    <property type="project" value="InterPro"/>
</dbReference>
<proteinExistence type="predicted"/>